<name>A0A7X0DEG6_9HYPH</name>
<accession>A0A7X0DEG6</accession>
<reference evidence="1 2" key="1">
    <citation type="submission" date="2020-08" db="EMBL/GenBank/DDBJ databases">
        <title>Genomic Encyclopedia of Type Strains, Phase IV (KMG-IV): sequencing the most valuable type-strain genomes for metagenomic binning, comparative biology and taxonomic classification.</title>
        <authorList>
            <person name="Goeker M."/>
        </authorList>
    </citation>
    <scope>NUCLEOTIDE SEQUENCE [LARGE SCALE GENOMIC DNA]</scope>
    <source>
        <strain evidence="1 2">DSM 102134</strain>
    </source>
</reference>
<keyword evidence="2" id="KW-1185">Reference proteome</keyword>
<dbReference type="EMBL" id="JACHEJ010000013">
    <property type="protein sequence ID" value="MBB6181775.1"/>
    <property type="molecule type" value="Genomic_DNA"/>
</dbReference>
<dbReference type="Proteomes" id="UP000535501">
    <property type="component" value="Unassembled WGS sequence"/>
</dbReference>
<organism evidence="1 2">
    <name type="scientific">Pseudorhizobium flavum</name>
    <dbReference type="NCBI Taxonomy" id="1335061"/>
    <lineage>
        <taxon>Bacteria</taxon>
        <taxon>Pseudomonadati</taxon>
        <taxon>Pseudomonadota</taxon>
        <taxon>Alphaproteobacteria</taxon>
        <taxon>Hyphomicrobiales</taxon>
        <taxon>Rhizobiaceae</taxon>
        <taxon>Rhizobium/Agrobacterium group</taxon>
        <taxon>Pseudorhizobium</taxon>
    </lineage>
</organism>
<comment type="caution">
    <text evidence="1">The sequence shown here is derived from an EMBL/GenBank/DDBJ whole genome shotgun (WGS) entry which is preliminary data.</text>
</comment>
<gene>
    <name evidence="1" type="ORF">HNQ75_003763</name>
</gene>
<evidence type="ECO:0000313" key="2">
    <source>
        <dbReference type="Proteomes" id="UP000535501"/>
    </source>
</evidence>
<dbReference type="AlphaFoldDB" id="A0A7X0DEG6"/>
<protein>
    <submittedName>
        <fullName evidence="1">Uncharacterized protein</fullName>
    </submittedName>
</protein>
<sequence>MEGVRLGEREIVCHLEVLHRKRANSR</sequence>
<evidence type="ECO:0000313" key="1">
    <source>
        <dbReference type="EMBL" id="MBB6181775.1"/>
    </source>
</evidence>
<proteinExistence type="predicted"/>